<proteinExistence type="predicted"/>
<feature type="compositionally biased region" description="Polar residues" evidence="1">
    <location>
        <begin position="1"/>
        <end position="29"/>
    </location>
</feature>
<sequence>MEHGISSTATIAESATMPESATTTASVTLKSGDAGASGASLEGPGTDGRDGTVAQLELATLTITRKATATGGGGGAGGQGKTKGGMGGAGAKAGVMHPLLSEEQIQWLDKHNQKLSTFLAQHQDTMGEVQTKLAAKGYHQLAILARASRTTLMDECKLYSGNVEELKMLMGEYITEGMATPPSHPGPGA</sequence>
<keyword evidence="3" id="KW-1185">Reference proteome</keyword>
<dbReference type="AlphaFoldDB" id="A0AAD7B8M4"/>
<reference evidence="2" key="1">
    <citation type="submission" date="2023-03" db="EMBL/GenBank/DDBJ databases">
        <title>Massive genome expansion in bonnet fungi (Mycena s.s.) driven by repeated elements and novel gene families across ecological guilds.</title>
        <authorList>
            <consortium name="Lawrence Berkeley National Laboratory"/>
            <person name="Harder C.B."/>
            <person name="Miyauchi S."/>
            <person name="Viragh M."/>
            <person name="Kuo A."/>
            <person name="Thoen E."/>
            <person name="Andreopoulos B."/>
            <person name="Lu D."/>
            <person name="Skrede I."/>
            <person name="Drula E."/>
            <person name="Henrissat B."/>
            <person name="Morin E."/>
            <person name="Kohler A."/>
            <person name="Barry K."/>
            <person name="LaButti K."/>
            <person name="Morin E."/>
            <person name="Salamov A."/>
            <person name="Lipzen A."/>
            <person name="Mereny Z."/>
            <person name="Hegedus B."/>
            <person name="Baldrian P."/>
            <person name="Stursova M."/>
            <person name="Weitz H."/>
            <person name="Taylor A."/>
            <person name="Grigoriev I.V."/>
            <person name="Nagy L.G."/>
            <person name="Martin F."/>
            <person name="Kauserud H."/>
        </authorList>
    </citation>
    <scope>NUCLEOTIDE SEQUENCE</scope>
    <source>
        <strain evidence="2">9284</strain>
    </source>
</reference>
<dbReference type="Proteomes" id="UP001221142">
    <property type="component" value="Unassembled WGS sequence"/>
</dbReference>
<feature type="region of interest" description="Disordered" evidence="1">
    <location>
        <begin position="67"/>
        <end position="90"/>
    </location>
</feature>
<evidence type="ECO:0000313" key="3">
    <source>
        <dbReference type="Proteomes" id="UP001221142"/>
    </source>
</evidence>
<name>A0AAD7B8M4_9AGAR</name>
<evidence type="ECO:0000313" key="2">
    <source>
        <dbReference type="EMBL" id="KAJ7613127.1"/>
    </source>
</evidence>
<feature type="compositionally biased region" description="Gly residues" evidence="1">
    <location>
        <begin position="70"/>
        <end position="90"/>
    </location>
</feature>
<feature type="region of interest" description="Disordered" evidence="1">
    <location>
        <begin position="1"/>
        <end position="51"/>
    </location>
</feature>
<dbReference type="EMBL" id="JARKIF010000029">
    <property type="protein sequence ID" value="KAJ7613127.1"/>
    <property type="molecule type" value="Genomic_DNA"/>
</dbReference>
<protein>
    <submittedName>
        <fullName evidence="2">Uncharacterized protein</fullName>
    </submittedName>
</protein>
<accession>A0AAD7B8M4</accession>
<gene>
    <name evidence="2" type="ORF">FB45DRAFT_1065221</name>
</gene>
<evidence type="ECO:0000256" key="1">
    <source>
        <dbReference type="SAM" id="MobiDB-lite"/>
    </source>
</evidence>
<comment type="caution">
    <text evidence="2">The sequence shown here is derived from an EMBL/GenBank/DDBJ whole genome shotgun (WGS) entry which is preliminary data.</text>
</comment>
<organism evidence="2 3">
    <name type="scientific">Roridomyces roridus</name>
    <dbReference type="NCBI Taxonomy" id="1738132"/>
    <lineage>
        <taxon>Eukaryota</taxon>
        <taxon>Fungi</taxon>
        <taxon>Dikarya</taxon>
        <taxon>Basidiomycota</taxon>
        <taxon>Agaricomycotina</taxon>
        <taxon>Agaricomycetes</taxon>
        <taxon>Agaricomycetidae</taxon>
        <taxon>Agaricales</taxon>
        <taxon>Marasmiineae</taxon>
        <taxon>Mycenaceae</taxon>
        <taxon>Roridomyces</taxon>
    </lineage>
</organism>